<name>A0A0R1U8Y1_9LACO</name>
<gene>
    <name evidence="5" type="ORF">FC43_GL001628</name>
</gene>
<feature type="domain" description="Creatinase N-terminal" evidence="4">
    <location>
        <begin position="3"/>
        <end position="127"/>
    </location>
</feature>
<protein>
    <submittedName>
        <fullName evidence="5">Xaa-Pro dipeptidase</fullName>
    </submittedName>
</protein>
<dbReference type="SUPFAM" id="SSF53092">
    <property type="entry name" value="Creatinase/prolidase N-terminal domain"/>
    <property type="match status" value="1"/>
</dbReference>
<dbReference type="InterPro" id="IPR050659">
    <property type="entry name" value="Peptidase_M24B"/>
</dbReference>
<evidence type="ECO:0000256" key="2">
    <source>
        <dbReference type="ARBA" id="ARBA00022801"/>
    </source>
</evidence>
<comment type="caution">
    <text evidence="5">The sequence shown here is derived from an EMBL/GenBank/DDBJ whole genome shotgun (WGS) entry which is preliminary data.</text>
</comment>
<accession>A0A0R1U8Y1</accession>
<dbReference type="PRINTS" id="PR00599">
    <property type="entry name" value="MAPEPTIDASE"/>
</dbReference>
<organism evidence="5 6">
    <name type="scientific">Limosilactobacillus ingluviei DSM 15946</name>
    <dbReference type="NCBI Taxonomy" id="1423760"/>
    <lineage>
        <taxon>Bacteria</taxon>
        <taxon>Bacillati</taxon>
        <taxon>Bacillota</taxon>
        <taxon>Bacilli</taxon>
        <taxon>Lactobacillales</taxon>
        <taxon>Lactobacillaceae</taxon>
        <taxon>Limosilactobacillus</taxon>
    </lineage>
</organism>
<dbReference type="EMBL" id="AZFK01000042">
    <property type="protein sequence ID" value="KRL89782.1"/>
    <property type="molecule type" value="Genomic_DNA"/>
</dbReference>
<dbReference type="InterPro" id="IPR000994">
    <property type="entry name" value="Pept_M24"/>
</dbReference>
<dbReference type="Pfam" id="PF00557">
    <property type="entry name" value="Peptidase_M24"/>
    <property type="match status" value="1"/>
</dbReference>
<dbReference type="InterPro" id="IPR001131">
    <property type="entry name" value="Peptidase_M24B_aminopep-P_CS"/>
</dbReference>
<dbReference type="GO" id="GO:0046872">
    <property type="term" value="F:metal ion binding"/>
    <property type="evidence" value="ECO:0007669"/>
    <property type="project" value="UniProtKB-KW"/>
</dbReference>
<dbReference type="GO" id="GO:0004177">
    <property type="term" value="F:aminopeptidase activity"/>
    <property type="evidence" value="ECO:0007669"/>
    <property type="project" value="UniProtKB-ARBA"/>
</dbReference>
<dbReference type="InterPro" id="IPR001714">
    <property type="entry name" value="Pept_M24_MAP"/>
</dbReference>
<dbReference type="InterPro" id="IPR029149">
    <property type="entry name" value="Creatin/AminoP/Spt16_N"/>
</dbReference>
<sequence length="357" mass="38793">MTRIERLQQQLPTLYLDALLVTDATNIFYLTGFSLTAGDGALLVTATQAILVTDDRYTQALREFATTEVTGLITRDYYGSINELLEKQDLMVLGFETSLSYEVYDQLDELMTADLVPCRGLIEQARAEKDSREVAKLRAAAHLHDQAFEYLLGILQPGLSEQAVANRLDFWMKEHGATAASFPPIVASGPNAAKPHATVSPRKIAAGDVVTLDFGYWVDGYTADLTRTVAVGEPDFEFKAVYELVNQARQAVIEKIAAGANGAALDAAGRQLIEAAGYGDEFQHGMGHGIGLTVHELPASYGPATTQVRLKHNQVITVEPGIYLPGLFGVRIEDDVLVTHGGHEVLTHAPTELLVLK</sequence>
<feature type="domain" description="Peptidase M24" evidence="3">
    <location>
        <begin position="136"/>
        <end position="339"/>
    </location>
</feature>
<proteinExistence type="predicted"/>
<dbReference type="RefSeq" id="WP_056954900.1">
    <property type="nucleotide sequence ID" value="NZ_AZFK01000042.1"/>
</dbReference>
<dbReference type="PROSITE" id="PS00491">
    <property type="entry name" value="PROLINE_PEPTIDASE"/>
    <property type="match status" value="1"/>
</dbReference>
<dbReference type="InterPro" id="IPR036005">
    <property type="entry name" value="Creatinase/aminopeptidase-like"/>
</dbReference>
<evidence type="ECO:0000256" key="1">
    <source>
        <dbReference type="ARBA" id="ARBA00022723"/>
    </source>
</evidence>
<dbReference type="CDD" id="cd01092">
    <property type="entry name" value="APP-like"/>
    <property type="match status" value="1"/>
</dbReference>
<dbReference type="AlphaFoldDB" id="A0A0R1U8Y1"/>
<dbReference type="Gene3D" id="3.40.350.10">
    <property type="entry name" value="Creatinase/prolidase N-terminal domain"/>
    <property type="match status" value="1"/>
</dbReference>
<evidence type="ECO:0000259" key="3">
    <source>
        <dbReference type="Pfam" id="PF00557"/>
    </source>
</evidence>
<evidence type="ECO:0000313" key="5">
    <source>
        <dbReference type="EMBL" id="KRL89782.1"/>
    </source>
</evidence>
<dbReference type="Proteomes" id="UP000050816">
    <property type="component" value="Unassembled WGS sequence"/>
</dbReference>
<dbReference type="GO" id="GO:0008235">
    <property type="term" value="F:metalloexopeptidase activity"/>
    <property type="evidence" value="ECO:0007669"/>
    <property type="project" value="UniProtKB-ARBA"/>
</dbReference>
<keyword evidence="2" id="KW-0378">Hydrolase</keyword>
<reference evidence="5 6" key="1">
    <citation type="journal article" date="2015" name="Genome Announc.">
        <title>Expanding the biotechnology potential of lactobacilli through comparative genomics of 213 strains and associated genera.</title>
        <authorList>
            <person name="Sun Z."/>
            <person name="Harris H.M."/>
            <person name="McCann A."/>
            <person name="Guo C."/>
            <person name="Argimon S."/>
            <person name="Zhang W."/>
            <person name="Yang X."/>
            <person name="Jeffery I.B."/>
            <person name="Cooney J.C."/>
            <person name="Kagawa T.F."/>
            <person name="Liu W."/>
            <person name="Song Y."/>
            <person name="Salvetti E."/>
            <person name="Wrobel A."/>
            <person name="Rasinkangas P."/>
            <person name="Parkhill J."/>
            <person name="Rea M.C."/>
            <person name="O'Sullivan O."/>
            <person name="Ritari J."/>
            <person name="Douillard F.P."/>
            <person name="Paul Ross R."/>
            <person name="Yang R."/>
            <person name="Briner A.E."/>
            <person name="Felis G.E."/>
            <person name="de Vos W.M."/>
            <person name="Barrangou R."/>
            <person name="Klaenhammer T.R."/>
            <person name="Caufield P.W."/>
            <person name="Cui Y."/>
            <person name="Zhang H."/>
            <person name="O'Toole P.W."/>
        </authorList>
    </citation>
    <scope>NUCLEOTIDE SEQUENCE [LARGE SCALE GENOMIC DNA]</scope>
    <source>
        <strain evidence="5 6">DSM 15946</strain>
    </source>
</reference>
<dbReference type="PANTHER" id="PTHR46112:SF3">
    <property type="entry name" value="AMINOPEPTIDASE YPDF"/>
    <property type="match status" value="1"/>
</dbReference>
<evidence type="ECO:0000259" key="4">
    <source>
        <dbReference type="Pfam" id="PF01321"/>
    </source>
</evidence>
<dbReference type="PATRIC" id="fig|1423760.3.peg.1701"/>
<dbReference type="SUPFAM" id="SSF55920">
    <property type="entry name" value="Creatinase/aminopeptidase"/>
    <property type="match status" value="1"/>
</dbReference>
<keyword evidence="1" id="KW-0479">Metal-binding</keyword>
<evidence type="ECO:0000313" key="6">
    <source>
        <dbReference type="Proteomes" id="UP000050816"/>
    </source>
</evidence>
<dbReference type="PANTHER" id="PTHR46112">
    <property type="entry name" value="AMINOPEPTIDASE"/>
    <property type="match status" value="1"/>
</dbReference>
<dbReference type="Pfam" id="PF01321">
    <property type="entry name" value="Creatinase_N"/>
    <property type="match status" value="1"/>
</dbReference>
<dbReference type="InterPro" id="IPR000587">
    <property type="entry name" value="Creatinase_N"/>
</dbReference>
<dbReference type="Gene3D" id="3.90.230.10">
    <property type="entry name" value="Creatinase/methionine aminopeptidase superfamily"/>
    <property type="match status" value="1"/>
</dbReference>